<gene>
    <name evidence="2" type="ORF">EZS27_038815</name>
</gene>
<name>A0A5J4PJK6_9ZZZZ</name>
<dbReference type="EMBL" id="SNRY01007785">
    <property type="protein sequence ID" value="KAA6309756.1"/>
    <property type="molecule type" value="Genomic_DNA"/>
</dbReference>
<evidence type="ECO:0000259" key="1">
    <source>
        <dbReference type="Pfam" id="PF17678"/>
    </source>
</evidence>
<evidence type="ECO:0000313" key="2">
    <source>
        <dbReference type="EMBL" id="KAA6309756.1"/>
    </source>
</evidence>
<dbReference type="AlphaFoldDB" id="A0A5J4PJK6"/>
<accession>A0A5J4PJK6</accession>
<organism evidence="2">
    <name type="scientific">termite gut metagenome</name>
    <dbReference type="NCBI Taxonomy" id="433724"/>
    <lineage>
        <taxon>unclassified sequences</taxon>
        <taxon>metagenomes</taxon>
        <taxon>organismal metagenomes</taxon>
    </lineage>
</organism>
<dbReference type="InterPro" id="IPR041371">
    <property type="entry name" value="GH92_N"/>
</dbReference>
<sequence length="145" mass="16103">RVKLDDYNVDVELTASERVGFHKYTFPQGENARIIIDLAEGINDRSTDTYIEQIDKYTFKGYRSSEGWAKKQQVFFAIKTSIPINNFTIYDDTKSVSGKKANGKSLKGVITFAQSSKIASPPNKSIKPSTSCGASHRYCHGLPSA</sequence>
<reference evidence="2" key="1">
    <citation type="submission" date="2019-03" db="EMBL/GenBank/DDBJ databases">
        <title>Single cell metagenomics reveals metabolic interactions within the superorganism composed of flagellate Streblomastix strix and complex community of Bacteroidetes bacteria on its surface.</title>
        <authorList>
            <person name="Treitli S.C."/>
            <person name="Kolisko M."/>
            <person name="Husnik F."/>
            <person name="Keeling P."/>
            <person name="Hampl V."/>
        </authorList>
    </citation>
    <scope>NUCLEOTIDE SEQUENCE</scope>
    <source>
        <strain evidence="2">STM</strain>
    </source>
</reference>
<dbReference type="InterPro" id="IPR014718">
    <property type="entry name" value="GH-type_carb-bd"/>
</dbReference>
<protein>
    <recommendedName>
        <fullName evidence="1">Glycosyl hydrolase family 92 N-terminal domain-containing protein</fullName>
    </recommendedName>
</protein>
<comment type="caution">
    <text evidence="2">The sequence shown here is derived from an EMBL/GenBank/DDBJ whole genome shotgun (WGS) entry which is preliminary data.</text>
</comment>
<feature type="domain" description="Glycosyl hydrolase family 92 N-terminal" evidence="1">
    <location>
        <begin position="1"/>
        <end position="115"/>
    </location>
</feature>
<dbReference type="Pfam" id="PF17678">
    <property type="entry name" value="Glyco_hydro_92N"/>
    <property type="match status" value="1"/>
</dbReference>
<dbReference type="GO" id="GO:0030246">
    <property type="term" value="F:carbohydrate binding"/>
    <property type="evidence" value="ECO:0007669"/>
    <property type="project" value="InterPro"/>
</dbReference>
<dbReference type="Gene3D" id="2.70.98.10">
    <property type="match status" value="1"/>
</dbReference>
<proteinExistence type="predicted"/>
<feature type="non-terminal residue" evidence="2">
    <location>
        <position position="1"/>
    </location>
</feature>